<dbReference type="EMBL" id="GBRH01277166">
    <property type="protein sequence ID" value="JAD20729.1"/>
    <property type="molecule type" value="Transcribed_RNA"/>
</dbReference>
<proteinExistence type="predicted"/>
<name>A0A0A8Y4A9_ARUDO</name>
<organism evidence="1">
    <name type="scientific">Arundo donax</name>
    <name type="common">Giant reed</name>
    <name type="synonym">Donax arundinaceus</name>
    <dbReference type="NCBI Taxonomy" id="35708"/>
    <lineage>
        <taxon>Eukaryota</taxon>
        <taxon>Viridiplantae</taxon>
        <taxon>Streptophyta</taxon>
        <taxon>Embryophyta</taxon>
        <taxon>Tracheophyta</taxon>
        <taxon>Spermatophyta</taxon>
        <taxon>Magnoliopsida</taxon>
        <taxon>Liliopsida</taxon>
        <taxon>Poales</taxon>
        <taxon>Poaceae</taxon>
        <taxon>PACMAD clade</taxon>
        <taxon>Arundinoideae</taxon>
        <taxon>Arundineae</taxon>
        <taxon>Arundo</taxon>
    </lineage>
</organism>
<evidence type="ECO:0000313" key="1">
    <source>
        <dbReference type="EMBL" id="JAD20729.1"/>
    </source>
</evidence>
<accession>A0A0A8Y4A9</accession>
<reference evidence="1" key="2">
    <citation type="journal article" date="2015" name="Data Brief">
        <title>Shoot transcriptome of the giant reed, Arundo donax.</title>
        <authorList>
            <person name="Barrero R.A."/>
            <person name="Guerrero F.D."/>
            <person name="Moolhuijzen P."/>
            <person name="Goolsby J.A."/>
            <person name="Tidwell J."/>
            <person name="Bellgard S.E."/>
            <person name="Bellgard M.I."/>
        </authorList>
    </citation>
    <scope>NUCLEOTIDE SEQUENCE</scope>
    <source>
        <tissue evidence="1">Shoot tissue taken approximately 20 cm above the soil surface</tissue>
    </source>
</reference>
<sequence>MCLPEQEVPWMADYQ</sequence>
<reference evidence="1" key="1">
    <citation type="submission" date="2014-09" db="EMBL/GenBank/DDBJ databases">
        <authorList>
            <person name="Magalhaes I.L.F."/>
            <person name="Oliveira U."/>
            <person name="Santos F.R."/>
            <person name="Vidigal T.H.D.A."/>
            <person name="Brescovit A.D."/>
            <person name="Santos A.J."/>
        </authorList>
    </citation>
    <scope>NUCLEOTIDE SEQUENCE</scope>
    <source>
        <tissue evidence="1">Shoot tissue taken approximately 20 cm above the soil surface</tissue>
    </source>
</reference>
<protein>
    <submittedName>
        <fullName evidence="1">Uncharacterized protein</fullName>
    </submittedName>
</protein>